<dbReference type="EMBL" id="AP025314">
    <property type="protein sequence ID" value="BDD09010.1"/>
    <property type="molecule type" value="Genomic_DNA"/>
</dbReference>
<evidence type="ECO:0000256" key="2">
    <source>
        <dbReference type="ARBA" id="ARBA00022679"/>
    </source>
</evidence>
<evidence type="ECO:0000256" key="1">
    <source>
        <dbReference type="ARBA" id="ARBA00005189"/>
    </source>
</evidence>
<keyword evidence="2" id="KW-0808">Transferase</keyword>
<dbReference type="PANTHER" id="PTHR10434:SF9">
    <property type="entry name" value="PHOSPHOLIPID_GLYCEROL ACYLTRANSFERASE DOMAIN-CONTAINING PROTEIN"/>
    <property type="match status" value="1"/>
</dbReference>
<dbReference type="RefSeq" id="WP_338394234.1">
    <property type="nucleotide sequence ID" value="NZ_AP025314.1"/>
</dbReference>
<dbReference type="PANTHER" id="PTHR10434">
    <property type="entry name" value="1-ACYL-SN-GLYCEROL-3-PHOSPHATE ACYLTRANSFERASE"/>
    <property type="match status" value="1"/>
</dbReference>
<dbReference type="InterPro" id="IPR002123">
    <property type="entry name" value="Plipid/glycerol_acylTrfase"/>
</dbReference>
<accession>A0AAU9DDQ0</accession>
<keyword evidence="3 5" id="KW-0012">Acyltransferase</keyword>
<reference evidence="5 6" key="1">
    <citation type="submission" date="2021-12" db="EMBL/GenBank/DDBJ databases">
        <title>Genome sequencing of bacteria with rrn-lacking chromosome and rrn-plasmid.</title>
        <authorList>
            <person name="Anda M."/>
            <person name="Iwasaki W."/>
        </authorList>
    </citation>
    <scope>NUCLEOTIDE SEQUENCE [LARGE SCALE GENOMIC DNA]</scope>
    <source>
        <strain evidence="5 6">DSM 100852</strain>
    </source>
</reference>
<gene>
    <name evidence="5" type="ORF">FUAX_14420</name>
</gene>
<dbReference type="SMART" id="SM00563">
    <property type="entry name" value="PlsC"/>
    <property type="match status" value="1"/>
</dbReference>
<dbReference type="GO" id="GO:0003841">
    <property type="term" value="F:1-acylglycerol-3-phosphate O-acyltransferase activity"/>
    <property type="evidence" value="ECO:0007669"/>
    <property type="project" value="TreeGrafter"/>
</dbReference>
<comment type="pathway">
    <text evidence="1">Lipid metabolism.</text>
</comment>
<dbReference type="KEGG" id="fax:FUAX_14420"/>
<organism evidence="5 6">
    <name type="scientific">Fulvitalea axinellae</name>
    <dbReference type="NCBI Taxonomy" id="1182444"/>
    <lineage>
        <taxon>Bacteria</taxon>
        <taxon>Pseudomonadati</taxon>
        <taxon>Bacteroidota</taxon>
        <taxon>Cytophagia</taxon>
        <taxon>Cytophagales</taxon>
        <taxon>Persicobacteraceae</taxon>
        <taxon>Fulvitalea</taxon>
    </lineage>
</organism>
<sequence>MWKLIANLIFKVAGWKVEGDLPKDIDKAVMIAAPHTSNWDFVFARAAFFLMGVPVRFTIKKEWVEGPLGWLIKSLGAIAIDRSPKKAGEKRRSMVEAMTDLFAEREELVVMITPEGTRSYAPRWKKGFYYVALNAKVPIVLGYLDYGKKKAGVGPIIHPTGDYEKDLEEIKSFYRQVQGRHPDKGIR</sequence>
<evidence type="ECO:0000259" key="4">
    <source>
        <dbReference type="SMART" id="SM00563"/>
    </source>
</evidence>
<evidence type="ECO:0000313" key="6">
    <source>
        <dbReference type="Proteomes" id="UP001348817"/>
    </source>
</evidence>
<evidence type="ECO:0000256" key="3">
    <source>
        <dbReference type="ARBA" id="ARBA00023315"/>
    </source>
</evidence>
<keyword evidence="6" id="KW-1185">Reference proteome</keyword>
<protein>
    <submittedName>
        <fullName evidence="5">1-acyl-sn-glycerol-3-phosphate acyltransferase</fullName>
    </submittedName>
</protein>
<dbReference type="Pfam" id="PF01553">
    <property type="entry name" value="Acyltransferase"/>
    <property type="match status" value="1"/>
</dbReference>
<dbReference type="GO" id="GO:0006654">
    <property type="term" value="P:phosphatidic acid biosynthetic process"/>
    <property type="evidence" value="ECO:0007669"/>
    <property type="project" value="TreeGrafter"/>
</dbReference>
<feature type="domain" description="Phospholipid/glycerol acyltransferase" evidence="4">
    <location>
        <begin position="29"/>
        <end position="144"/>
    </location>
</feature>
<dbReference type="Proteomes" id="UP001348817">
    <property type="component" value="Chromosome"/>
</dbReference>
<name>A0AAU9DDQ0_9BACT</name>
<dbReference type="AlphaFoldDB" id="A0AAU9DDQ0"/>
<evidence type="ECO:0000313" key="5">
    <source>
        <dbReference type="EMBL" id="BDD09010.1"/>
    </source>
</evidence>
<proteinExistence type="predicted"/>
<dbReference type="SUPFAM" id="SSF69593">
    <property type="entry name" value="Glycerol-3-phosphate (1)-acyltransferase"/>
    <property type="match status" value="1"/>
</dbReference>